<feature type="region of interest" description="Disordered" evidence="1">
    <location>
        <begin position="1"/>
        <end position="48"/>
    </location>
</feature>
<dbReference type="Proteomes" id="UP001219568">
    <property type="component" value="Unassembled WGS sequence"/>
</dbReference>
<protein>
    <submittedName>
        <fullName evidence="2">Uncharacterized protein</fullName>
    </submittedName>
</protein>
<evidence type="ECO:0000256" key="1">
    <source>
        <dbReference type="SAM" id="MobiDB-lite"/>
    </source>
</evidence>
<sequence length="102" mass="11722">MMYCNKPSEQARVTDGKETSRWLSCGSEKDQKVRQRTGSARESPEASEYFAYEKRLQRETLEPSSQDPQMRMVRLDGCHVAVVHQVQLECPTDENANENAKQ</sequence>
<dbReference type="AlphaFoldDB" id="A0AAD6IAM4"/>
<evidence type="ECO:0000313" key="2">
    <source>
        <dbReference type="EMBL" id="KAJ6038514.1"/>
    </source>
</evidence>
<accession>A0AAD6IAM4</accession>
<keyword evidence="3" id="KW-1185">Reference proteome</keyword>
<dbReference type="EMBL" id="JAQJZL010000009">
    <property type="protein sequence ID" value="KAJ6038514.1"/>
    <property type="molecule type" value="Genomic_DNA"/>
</dbReference>
<gene>
    <name evidence="2" type="ORF">N7460_008285</name>
</gene>
<name>A0AAD6IAM4_PENCN</name>
<proteinExistence type="predicted"/>
<organism evidence="2 3">
    <name type="scientific">Penicillium canescens</name>
    <dbReference type="NCBI Taxonomy" id="5083"/>
    <lineage>
        <taxon>Eukaryota</taxon>
        <taxon>Fungi</taxon>
        <taxon>Dikarya</taxon>
        <taxon>Ascomycota</taxon>
        <taxon>Pezizomycotina</taxon>
        <taxon>Eurotiomycetes</taxon>
        <taxon>Eurotiomycetidae</taxon>
        <taxon>Eurotiales</taxon>
        <taxon>Aspergillaceae</taxon>
        <taxon>Penicillium</taxon>
    </lineage>
</organism>
<evidence type="ECO:0000313" key="3">
    <source>
        <dbReference type="Proteomes" id="UP001219568"/>
    </source>
</evidence>
<reference evidence="2" key="1">
    <citation type="journal article" date="2023" name="IMA Fungus">
        <title>Comparative genomic study of the Penicillium genus elucidates a diverse pangenome and 15 lateral gene transfer events.</title>
        <authorList>
            <person name="Petersen C."/>
            <person name="Sorensen T."/>
            <person name="Nielsen M.R."/>
            <person name="Sondergaard T.E."/>
            <person name="Sorensen J.L."/>
            <person name="Fitzpatrick D.A."/>
            <person name="Frisvad J.C."/>
            <person name="Nielsen K.L."/>
        </authorList>
    </citation>
    <scope>NUCLEOTIDE SEQUENCE</scope>
    <source>
        <strain evidence="2">IBT 15450</strain>
    </source>
</reference>
<reference evidence="2" key="2">
    <citation type="submission" date="2023-01" db="EMBL/GenBank/DDBJ databases">
        <authorList>
            <person name="Petersen C."/>
        </authorList>
    </citation>
    <scope>NUCLEOTIDE SEQUENCE</scope>
    <source>
        <strain evidence="2">IBT 15450</strain>
    </source>
</reference>
<comment type="caution">
    <text evidence="2">The sequence shown here is derived from an EMBL/GenBank/DDBJ whole genome shotgun (WGS) entry which is preliminary data.</text>
</comment>